<evidence type="ECO:0000313" key="13">
    <source>
        <dbReference type="EMBL" id="CDF41265.1"/>
    </source>
</evidence>
<dbReference type="EMBL" id="HG001695">
    <property type="protein sequence ID" value="CDF34523.1"/>
    <property type="molecule type" value="Genomic_DNA"/>
</dbReference>
<dbReference type="Gramene" id="CDF36252">
    <property type="protein sequence ID" value="CDF36252"/>
    <property type="gene ID" value="CHC_T00004617001"/>
</dbReference>
<evidence type="ECO:0000313" key="3">
    <source>
        <dbReference type="EMBL" id="CDF33064.1"/>
    </source>
</evidence>
<dbReference type="EMBL" id="HG001652">
    <property type="protein sequence ID" value="CDF33633.1"/>
    <property type="molecule type" value="Genomic_DNA"/>
</dbReference>
<dbReference type="GeneID" id="17323845"/>
<evidence type="ECO:0000313" key="2">
    <source>
        <dbReference type="EMBL" id="CDF32346.1"/>
    </source>
</evidence>
<feature type="region of interest" description="Disordered" evidence="1">
    <location>
        <begin position="1"/>
        <end position="27"/>
    </location>
</feature>
<dbReference type="EMBL" id="HG001664">
    <property type="protein sequence ID" value="CDF33963.1"/>
    <property type="molecule type" value="Genomic_DNA"/>
</dbReference>
<dbReference type="Gramene" id="CDF33963">
    <property type="protein sequence ID" value="CDF33963"/>
    <property type="gene ID" value="CHC_T00002468001"/>
</dbReference>
<dbReference type="KEGG" id="ccp:CHC_T00005981001"/>
<dbReference type="EMBL" id="HG001695">
    <property type="protein sequence ID" value="CDF34525.1"/>
    <property type="molecule type" value="Genomic_DNA"/>
</dbReference>
<dbReference type="KEGG" id="ccp:CHC_T00007736001"/>
<dbReference type="KEGG" id="ccp:CHC_T00007784001"/>
<dbReference type="GeneID" id="17319293"/>
<dbReference type="EMBL" id="HG001632">
    <property type="protein sequence ID" value="CDF33064.1"/>
    <property type="molecule type" value="Genomic_DNA"/>
</dbReference>
<dbReference type="Gramene" id="CDF33064">
    <property type="protein sequence ID" value="CDF33064"/>
    <property type="gene ID" value="CHC_T00001879001"/>
</dbReference>
<dbReference type="Gramene" id="CDF32346">
    <property type="protein sequence ID" value="CDF32346"/>
    <property type="gene ID" value="CHC_T00008078001"/>
</dbReference>
<evidence type="ECO:0000313" key="6">
    <source>
        <dbReference type="EMBL" id="CDF33963.1"/>
    </source>
</evidence>
<dbReference type="Gramene" id="CDF37988">
    <property type="protein sequence ID" value="CDF37988"/>
    <property type="gene ID" value="CHC_T00005981001"/>
</dbReference>
<dbReference type="GeneID" id="17320843"/>
<evidence type="ECO:0000313" key="8">
    <source>
        <dbReference type="EMBL" id="CDF34523.1"/>
    </source>
</evidence>
<dbReference type="Gramene" id="CDF34525">
    <property type="protein sequence ID" value="CDF34525"/>
    <property type="gene ID" value="CHC_T00002890001"/>
</dbReference>
<dbReference type="EMBL" id="HG001640">
    <property type="protein sequence ID" value="CDF33297.1"/>
    <property type="molecule type" value="Genomic_DNA"/>
</dbReference>
<dbReference type="Gramene" id="CDF41196">
    <property type="protein sequence ID" value="CDF41196"/>
    <property type="gene ID" value="CHC_T00007736001"/>
</dbReference>
<protein>
    <submittedName>
        <fullName evidence="8">Uncharacterized protein</fullName>
    </submittedName>
</protein>
<reference evidence="14" key="1">
    <citation type="journal article" date="2013" name="Proc. Natl. Acad. Sci. U.S.A.">
        <title>Genome structure and metabolic features in the red seaweed Chondrus crispus shed light on evolution of the Archaeplastida.</title>
        <authorList>
            <person name="Collen J."/>
            <person name="Porcel B."/>
            <person name="Carre W."/>
            <person name="Ball S.G."/>
            <person name="Chaparro C."/>
            <person name="Tonon T."/>
            <person name="Barbeyron T."/>
            <person name="Michel G."/>
            <person name="Noel B."/>
            <person name="Valentin K."/>
            <person name="Elias M."/>
            <person name="Artiguenave F."/>
            <person name="Arun A."/>
            <person name="Aury J.M."/>
            <person name="Barbosa-Neto J.F."/>
            <person name="Bothwell J.H."/>
            <person name="Bouget F.Y."/>
            <person name="Brillet L."/>
            <person name="Cabello-Hurtado F."/>
            <person name="Capella-Gutierrez S."/>
            <person name="Charrier B."/>
            <person name="Cladiere L."/>
            <person name="Cock J.M."/>
            <person name="Coelho S.M."/>
            <person name="Colleoni C."/>
            <person name="Czjzek M."/>
            <person name="Da Silva C."/>
            <person name="Delage L."/>
            <person name="Denoeud F."/>
            <person name="Deschamps P."/>
            <person name="Dittami S.M."/>
            <person name="Gabaldon T."/>
            <person name="Gachon C.M."/>
            <person name="Groisillier A."/>
            <person name="Herve C."/>
            <person name="Jabbari K."/>
            <person name="Katinka M."/>
            <person name="Kloareg B."/>
            <person name="Kowalczyk N."/>
            <person name="Labadie K."/>
            <person name="Leblanc C."/>
            <person name="Lopez P.J."/>
            <person name="McLachlan D.H."/>
            <person name="Meslet-Cladiere L."/>
            <person name="Moustafa A."/>
            <person name="Nehr Z."/>
            <person name="Nyvall Collen P."/>
            <person name="Panaud O."/>
            <person name="Partensky F."/>
            <person name="Poulain J."/>
            <person name="Rensing S.A."/>
            <person name="Rousvoal S."/>
            <person name="Samson G."/>
            <person name="Symeonidi A."/>
            <person name="Weissenbach J."/>
            <person name="Zambounis A."/>
            <person name="Wincker P."/>
            <person name="Boyen C."/>
        </authorList>
    </citation>
    <scope>NUCLEOTIDE SEQUENCE [LARGE SCALE GENOMIC DNA]</scope>
    <source>
        <strain evidence="14">cv. Stackhouse</strain>
    </source>
</reference>
<dbReference type="RefSeq" id="XP_005713100.1">
    <property type="nucleotide sequence ID" value="XM_005713043.1"/>
</dbReference>
<dbReference type="GeneID" id="17325568"/>
<evidence type="ECO:0000313" key="12">
    <source>
        <dbReference type="EMBL" id="CDF41196.1"/>
    </source>
</evidence>
<sequence>MRAPNTVSRPPTPSAATTPLSRRTPCAASRDARTSFIASRTLLSGCLARSCWTRLSWRRRRSGLGRLLRPKNGSCLDMLFGLNE</sequence>
<dbReference type="Gramene" id="CDF41265">
    <property type="protein sequence ID" value="CDF41265"/>
    <property type="gene ID" value="CHC_T00007784001"/>
</dbReference>
<dbReference type="RefSeq" id="XP_005713452.1">
    <property type="nucleotide sequence ID" value="XM_005713395.1"/>
</dbReference>
<proteinExistence type="predicted"/>
<keyword evidence="14" id="KW-1185">Reference proteome</keyword>
<dbReference type="RefSeq" id="XP_005712011.1">
    <property type="nucleotide sequence ID" value="XM_005711954.1"/>
</dbReference>
<dbReference type="KEGG" id="ccp:CHC_T00008078001"/>
<dbReference type="GeneID" id="17322054"/>
<dbReference type="EMBL" id="HG001667">
    <property type="protein sequence ID" value="CDF34011.1"/>
    <property type="molecule type" value="Genomic_DNA"/>
</dbReference>
<feature type="compositionally biased region" description="Low complexity" evidence="1">
    <location>
        <begin position="1"/>
        <end position="19"/>
    </location>
</feature>
<evidence type="ECO:0000313" key="4">
    <source>
        <dbReference type="EMBL" id="CDF33297.1"/>
    </source>
</evidence>
<dbReference type="RefSeq" id="XP_005717857.1">
    <property type="nucleotide sequence ID" value="XM_005717800.1"/>
</dbReference>
<organism evidence="8 14">
    <name type="scientific">Chondrus crispus</name>
    <name type="common">Carrageen Irish moss</name>
    <name type="synonym">Polymorpha crispa</name>
    <dbReference type="NCBI Taxonomy" id="2769"/>
    <lineage>
        <taxon>Eukaryota</taxon>
        <taxon>Rhodophyta</taxon>
        <taxon>Florideophyceae</taxon>
        <taxon>Rhodymeniophycidae</taxon>
        <taxon>Gigartinales</taxon>
        <taxon>Gigartinaceae</taxon>
        <taxon>Chondrus</taxon>
    </lineage>
</organism>
<dbReference type="RefSeq" id="XP_005713830.1">
    <property type="nucleotide sequence ID" value="XM_005713773.1"/>
</dbReference>
<dbReference type="GeneID" id="17319725"/>
<reference evidence="8" key="3">
    <citation type="submission" date="2013-05" db="EMBL/GenBank/DDBJ databases">
        <authorList>
            <person name="Genoscope - CEA"/>
        </authorList>
    </citation>
    <scope>NUCLEOTIDE SEQUENCE</scope>
    <source>
        <strain evidence="8">Stackhouse</strain>
    </source>
</reference>
<dbReference type="KEGG" id="ccp:CHC_T00001879001"/>
<evidence type="ECO:0000313" key="5">
    <source>
        <dbReference type="EMBL" id="CDF33633.1"/>
    </source>
</evidence>
<dbReference type="EMBL" id="HG002339">
    <property type="protein sequence ID" value="CDF41265.1"/>
    <property type="molecule type" value="Genomic_DNA"/>
</dbReference>
<dbReference type="Gramene" id="CDF34011">
    <property type="protein sequence ID" value="CDF34011"/>
    <property type="gene ID" value="CHC_T00002707001"/>
</dbReference>
<dbReference type="GeneID" id="17319201"/>
<dbReference type="EMBL" id="HG001769">
    <property type="protein sequence ID" value="CDF36252.1"/>
    <property type="molecule type" value="Genomic_DNA"/>
</dbReference>
<dbReference type="RefSeq" id="XP_005714344.1">
    <property type="nucleotide sequence ID" value="XM_005714287.1"/>
</dbReference>
<dbReference type="Gramene" id="CDF33297">
    <property type="protein sequence ID" value="CDF33297"/>
    <property type="gene ID" value="CHC_T00002104001"/>
</dbReference>
<dbReference type="AlphaFoldDB" id="R7Q9U0"/>
<dbReference type="KEGG" id="ccp:CHC_T00004617001"/>
<evidence type="ECO:0000313" key="11">
    <source>
        <dbReference type="EMBL" id="CDF37988.1"/>
    </source>
</evidence>
<dbReference type="RefSeq" id="XP_005712867.1">
    <property type="nucleotide sequence ID" value="XM_005712810.1"/>
</dbReference>
<dbReference type="Proteomes" id="UP000012073">
    <property type="component" value="Unassembled WGS sequence"/>
</dbReference>
<dbReference type="RefSeq" id="XP_005714342.1">
    <property type="nucleotide sequence ID" value="XM_005714285.1"/>
</dbReference>
<dbReference type="GeneID" id="17321499"/>
<dbReference type="RefSeq" id="XP_005711559.1">
    <property type="nucleotide sequence ID" value="XM_005711502.1"/>
</dbReference>
<dbReference type="KEGG" id="ccp:CHC_T00002890001"/>
<dbReference type="GeneID" id="17321547"/>
<dbReference type="KEGG" id="ccp:CHC_T00002888001"/>
<dbReference type="EMBL" id="HG002320">
    <property type="protein sequence ID" value="CDF41196.1"/>
    <property type="molecule type" value="Genomic_DNA"/>
</dbReference>
<dbReference type="GeneID" id="17321169"/>
<dbReference type="KEGG" id="ccp:CHC_T00002468001"/>
<dbReference type="KEGG" id="ccp:CHC_T00002707001"/>
<accession>R7Q9U0</accession>
<evidence type="ECO:0000313" key="9">
    <source>
        <dbReference type="EMBL" id="CDF34525.1"/>
    </source>
</evidence>
<dbReference type="Gramene" id="CDF33633">
    <property type="protein sequence ID" value="CDF33633"/>
    <property type="gene ID" value="CHC_T00002365001"/>
</dbReference>
<dbReference type="GeneID" id="17320580"/>
<dbReference type="RefSeq" id="XP_005713782.1">
    <property type="nucleotide sequence ID" value="XM_005713725.1"/>
</dbReference>
<evidence type="ECO:0000313" key="10">
    <source>
        <dbReference type="EMBL" id="CDF36252.1"/>
    </source>
</evidence>
<dbReference type="EMBL" id="HG001477">
    <property type="protein sequence ID" value="CDF32346.1"/>
    <property type="molecule type" value="Genomic_DNA"/>
</dbReference>
<dbReference type="RefSeq" id="XP_005716071.1">
    <property type="nucleotide sequence ID" value="XM_005716014.1"/>
</dbReference>
<dbReference type="KEGG" id="ccp:CHC_T00002365001"/>
<name>R7Q9U0_CHOCR</name>
<dbReference type="KEGG" id="ccp:CHC_T00002104001"/>
<dbReference type="RefSeq" id="XP_005711490.1">
    <property type="nucleotide sequence ID" value="XM_005711433.1"/>
</dbReference>
<evidence type="ECO:0000313" key="7">
    <source>
        <dbReference type="EMBL" id="CDF34011.1"/>
    </source>
</evidence>
<evidence type="ECO:0000313" key="14">
    <source>
        <dbReference type="Proteomes" id="UP000012073"/>
    </source>
</evidence>
<dbReference type="EMBL" id="HG001890">
    <property type="protein sequence ID" value="CDF37988.1"/>
    <property type="molecule type" value="Genomic_DNA"/>
</dbReference>
<dbReference type="GeneID" id="17322056"/>
<reference evidence="8" key="2">
    <citation type="journal article" date="2013" name="Proc. Natl. Acad. Sci. U.S.A.">
        <title>Genome structure and metabolic features in the red seaweed Chondrus crispus shed light on evolution of the Archaeplastida.</title>
        <authorList>
            <person name="Collen J."/>
            <person name="Porcel B."/>
            <person name="Carre W."/>
            <person name="Ball S.G."/>
            <person name="Chaparro C."/>
            <person name="Tonon T."/>
            <person name="Barbeyron T."/>
            <person name="Michel G."/>
            <person name="Noel B."/>
            <person name="Valentin K."/>
            <person name="Elias M."/>
            <person name="Artiguenave F."/>
            <person name="Arun A."/>
            <person name="Aury J.M."/>
            <person name="Barbosa-Neto J.F."/>
            <person name="Bothwell J.H."/>
            <person name="Bouget F.Y."/>
            <person name="Brillet L."/>
            <person name="Cabello-Hurtado F."/>
            <person name="Capella-Gutierrez S."/>
            <person name="Charrier B."/>
            <person name="Cladiere L."/>
            <person name="Cock J.M."/>
            <person name="Coelho S.M."/>
            <person name="Colleoni C."/>
            <person name="Czjzek M."/>
            <person name="Da Silva C."/>
            <person name="Delage L."/>
            <person name="Denoeud F."/>
            <person name="Deschamps P."/>
            <person name="Dittami S.M."/>
            <person name="Gabalden T."/>
            <person name="Gachon C.M."/>
            <person name="Groisillier A."/>
            <person name="Herve C."/>
            <person name="Jabbari K."/>
            <person name="Katinka M."/>
            <person name="Kloareg B."/>
            <person name="Kowalczyk N."/>
            <person name="Labadie K."/>
            <person name="Leblanc C."/>
            <person name="Lopez P.J."/>
            <person name="McLachlan D.H."/>
            <person name="Meslet-Cladiere L."/>
            <person name="Moustafa A."/>
            <person name="Nehr Z."/>
            <person name="Nyvall Collen P."/>
            <person name="Panaud O."/>
            <person name="Partensky F."/>
            <person name="Poulain J."/>
            <person name="Rensing S.A."/>
            <person name="Rousvoal S."/>
            <person name="Samson G."/>
            <person name="Symeonidi A."/>
            <person name="Weissenbach J."/>
            <person name="Zambounis A."/>
            <person name="Wincker P."/>
            <person name="Boyen C."/>
        </authorList>
    </citation>
    <scope>NUCLEOTIDE SEQUENCE [LARGE SCALE GENOMIC DNA]</scope>
    <source>
        <strain evidence="8">Stackhouse</strain>
    </source>
</reference>
<evidence type="ECO:0000256" key="1">
    <source>
        <dbReference type="SAM" id="MobiDB-lite"/>
    </source>
</evidence>
<gene>
    <name evidence="3" type="ORF">CHC_T00001879001</name>
    <name evidence="4" type="ORF">CHC_T00002104001</name>
    <name evidence="5" type="ORF">CHC_T00002365001</name>
    <name evidence="6" type="ORF">CHC_T00002468001</name>
    <name evidence="7" type="ORF">CHC_T00002707001</name>
    <name evidence="8" type="ORF">CHC_T00002888001</name>
    <name evidence="9" type="ORF">CHC_T00002890001</name>
    <name evidence="10" type="ORF">CHC_T00004617001</name>
    <name evidence="11" type="ORF">CHC_T00005981001</name>
    <name evidence="12" type="ORF">CHC_T00007736001</name>
    <name evidence="13" type="ORF">CHC_T00007784001</name>
    <name evidence="2" type="ORF">CHC_T00008078001</name>
</gene>
<dbReference type="Gramene" id="CDF34523">
    <property type="protein sequence ID" value="CDF34523"/>
    <property type="gene ID" value="CHC_T00002888001"/>
</dbReference>